<dbReference type="Pfam" id="PF11563">
    <property type="entry name" value="Protoglobin"/>
    <property type="match status" value="1"/>
</dbReference>
<dbReference type="InterPro" id="IPR004089">
    <property type="entry name" value="MCPsignal_dom"/>
</dbReference>
<dbReference type="Gene3D" id="1.10.287.950">
    <property type="entry name" value="Methyl-accepting chemotaxis protein"/>
    <property type="match status" value="1"/>
</dbReference>
<accession>A0ABT3Z3J3</accession>
<dbReference type="SUPFAM" id="SSF58104">
    <property type="entry name" value="Methyl-accepting chemotaxis protein (MCP) signaling domain"/>
    <property type="match status" value="1"/>
</dbReference>
<sequence length="502" mass="53949">MSRDTAENIDIARKLQFVGLDEAQRQALSGLKPTIDETVGPALDKFYNKVRATPETARLFRDDAQIKHAKTMQQAHWSLIASAEFDQNYVDAVTRIGRVHAKIGLEPSWYIGGYTYIVDALMTDIITSELGGFGRNKKVQAVSQGLSAVVKAALIDMDYAISVYLESLAQERAEVEVEKARIKQEQDAALGALEQALLRMAEGDLSASITEPLAADFDGLKDNYNGSIAKLSETFAEIIGATRQAVTDTRELSGATDDMARRTEQQAAALEQTAAAIEQITTISSQSADRTSEARHVVEQTSEQAAASVRTVEQAVAAMGKIEQSSEKITQIITVIDEISFQTNLLALNAGVEAARAGEAGRGFAVVAREVRELAQRSAAAAKEIKELIETSYNDVVHGVSLVHKTGEALDSIGGQVQVINDHFASISQSAQEQAAGIAEINQAVNSMDLITQQNASMVEQTNAATHNLLLINQNLAELTGRFTVSGQASASAGWDRGDRAA</sequence>
<protein>
    <submittedName>
        <fullName evidence="6">Globin-coupled sensor protein</fullName>
    </submittedName>
</protein>
<gene>
    <name evidence="6" type="ORF">OEG84_00735</name>
</gene>
<dbReference type="PRINTS" id="PR00260">
    <property type="entry name" value="CHEMTRNSDUCR"/>
</dbReference>
<dbReference type="PROSITE" id="PS50111">
    <property type="entry name" value="CHEMOTAXIS_TRANSDUC_2"/>
    <property type="match status" value="1"/>
</dbReference>
<dbReference type="PANTHER" id="PTHR43531">
    <property type="entry name" value="PROTEIN ICFG"/>
    <property type="match status" value="1"/>
</dbReference>
<dbReference type="EMBL" id="JAOVZR010000001">
    <property type="protein sequence ID" value="MCY0146279.1"/>
    <property type="molecule type" value="Genomic_DNA"/>
</dbReference>
<evidence type="ECO:0000259" key="4">
    <source>
        <dbReference type="PROSITE" id="PS50111"/>
    </source>
</evidence>
<proteinExistence type="inferred from homology"/>
<dbReference type="CDD" id="cd11386">
    <property type="entry name" value="MCP_signal"/>
    <property type="match status" value="1"/>
</dbReference>
<dbReference type="InterPro" id="IPR039379">
    <property type="entry name" value="Protoglobin_sensor_dom"/>
</dbReference>
<comment type="similarity">
    <text evidence="2">Belongs to the methyl-accepting chemotaxis (MCP) protein family.</text>
</comment>
<dbReference type="SUPFAM" id="SSF46458">
    <property type="entry name" value="Globin-like"/>
    <property type="match status" value="1"/>
</dbReference>
<dbReference type="InterPro" id="IPR003660">
    <property type="entry name" value="HAMP_dom"/>
</dbReference>
<feature type="domain" description="Methyl-accepting transducer" evidence="4">
    <location>
        <begin position="241"/>
        <end position="470"/>
    </location>
</feature>
<keyword evidence="7" id="KW-1185">Reference proteome</keyword>
<dbReference type="InterPro" id="IPR051310">
    <property type="entry name" value="MCP_chemotaxis"/>
</dbReference>
<evidence type="ECO:0000313" key="6">
    <source>
        <dbReference type="EMBL" id="MCY0146279.1"/>
    </source>
</evidence>
<evidence type="ECO:0000256" key="2">
    <source>
        <dbReference type="ARBA" id="ARBA00029447"/>
    </source>
</evidence>
<dbReference type="InterPro" id="IPR009050">
    <property type="entry name" value="Globin-like_sf"/>
</dbReference>
<evidence type="ECO:0000313" key="7">
    <source>
        <dbReference type="Proteomes" id="UP001073227"/>
    </source>
</evidence>
<keyword evidence="3" id="KW-0807">Transducer</keyword>
<organism evidence="6 7">
    <name type="scientific">Hoeflea algicola</name>
    <dbReference type="NCBI Taxonomy" id="2983763"/>
    <lineage>
        <taxon>Bacteria</taxon>
        <taxon>Pseudomonadati</taxon>
        <taxon>Pseudomonadota</taxon>
        <taxon>Alphaproteobacteria</taxon>
        <taxon>Hyphomicrobiales</taxon>
        <taxon>Rhizobiaceae</taxon>
        <taxon>Hoeflea</taxon>
    </lineage>
</organism>
<reference evidence="6" key="1">
    <citation type="submission" date="2022-10" db="EMBL/GenBank/DDBJ databases">
        <title>Hoeflea sp. G2-23, isolated from marine algae.</title>
        <authorList>
            <person name="Kristyanto S."/>
            <person name="Kim J.M."/>
            <person name="Jeon C.O."/>
        </authorList>
    </citation>
    <scope>NUCLEOTIDE SEQUENCE</scope>
    <source>
        <strain evidence="6">G2-23</strain>
    </source>
</reference>
<dbReference type="RefSeq" id="WP_267651959.1">
    <property type="nucleotide sequence ID" value="NZ_JAOVZR010000001.1"/>
</dbReference>
<dbReference type="InterPro" id="IPR012292">
    <property type="entry name" value="Globin/Proto"/>
</dbReference>
<dbReference type="Pfam" id="PF00015">
    <property type="entry name" value="MCPsignal"/>
    <property type="match status" value="1"/>
</dbReference>
<name>A0ABT3Z3J3_9HYPH</name>
<dbReference type="PANTHER" id="PTHR43531:SF11">
    <property type="entry name" value="METHYL-ACCEPTING CHEMOTAXIS PROTEIN 3"/>
    <property type="match status" value="1"/>
</dbReference>
<feature type="domain" description="HAMP" evidence="5">
    <location>
        <begin position="184"/>
        <end position="236"/>
    </location>
</feature>
<dbReference type="CDD" id="cd01068">
    <property type="entry name" value="globin_sensor"/>
    <property type="match status" value="1"/>
</dbReference>
<evidence type="ECO:0000256" key="1">
    <source>
        <dbReference type="ARBA" id="ARBA00022500"/>
    </source>
</evidence>
<dbReference type="PROSITE" id="PS50885">
    <property type="entry name" value="HAMP"/>
    <property type="match status" value="1"/>
</dbReference>
<keyword evidence="1" id="KW-0145">Chemotaxis</keyword>
<evidence type="ECO:0000256" key="3">
    <source>
        <dbReference type="PROSITE-ProRule" id="PRU00284"/>
    </source>
</evidence>
<dbReference type="Proteomes" id="UP001073227">
    <property type="component" value="Unassembled WGS sequence"/>
</dbReference>
<comment type="caution">
    <text evidence="6">The sequence shown here is derived from an EMBL/GenBank/DDBJ whole genome shotgun (WGS) entry which is preliminary data.</text>
</comment>
<dbReference type="SMART" id="SM00283">
    <property type="entry name" value="MA"/>
    <property type="match status" value="1"/>
</dbReference>
<dbReference type="InterPro" id="IPR044398">
    <property type="entry name" value="Globin-sensor_dom"/>
</dbReference>
<evidence type="ECO:0000259" key="5">
    <source>
        <dbReference type="PROSITE" id="PS50885"/>
    </source>
</evidence>
<dbReference type="InterPro" id="IPR004090">
    <property type="entry name" value="Chemotax_Me-accpt_rcpt"/>
</dbReference>
<dbReference type="Gene3D" id="1.10.490.10">
    <property type="entry name" value="Globins"/>
    <property type="match status" value="1"/>
</dbReference>